<dbReference type="SMART" id="SM00015">
    <property type="entry name" value="IQ"/>
    <property type="match status" value="3"/>
</dbReference>
<dbReference type="AlphaFoldDB" id="A0A6J1S7Y1"/>
<dbReference type="GO" id="GO:0005737">
    <property type="term" value="C:cytoplasm"/>
    <property type="evidence" value="ECO:0007669"/>
    <property type="project" value="UniProtKB-SubCell"/>
</dbReference>
<dbReference type="GO" id="GO:0005516">
    <property type="term" value="F:calmodulin binding"/>
    <property type="evidence" value="ECO:0007669"/>
    <property type="project" value="UniProtKB-KW"/>
</dbReference>
<evidence type="ECO:0000313" key="6">
    <source>
        <dbReference type="RefSeq" id="XP_026275340.1"/>
    </source>
</evidence>
<reference evidence="6" key="1">
    <citation type="submission" date="2025-08" db="UniProtKB">
        <authorList>
            <consortium name="RefSeq"/>
        </authorList>
    </citation>
    <scope>IDENTIFICATION</scope>
    <source>
        <tissue evidence="6">Whole organism</tissue>
    </source>
</reference>
<evidence type="ECO:0000313" key="5">
    <source>
        <dbReference type="Proteomes" id="UP000504606"/>
    </source>
</evidence>
<dbReference type="PANTHER" id="PTHR22706:SF1">
    <property type="entry name" value="ASSEMBLY FACTOR FOR SPINDLE MICROTUBULES"/>
    <property type="match status" value="1"/>
</dbReference>
<dbReference type="OrthoDB" id="190375at2759"/>
<dbReference type="RefSeq" id="XP_026275340.1">
    <property type="nucleotide sequence ID" value="XM_026419555.2"/>
</dbReference>
<dbReference type="GeneID" id="113204380"/>
<dbReference type="Gene3D" id="1.20.5.190">
    <property type="match status" value="1"/>
</dbReference>
<dbReference type="GO" id="GO:0000922">
    <property type="term" value="C:spindle pole"/>
    <property type="evidence" value="ECO:0007669"/>
    <property type="project" value="TreeGrafter"/>
</dbReference>
<dbReference type="SUPFAM" id="SSF52540">
    <property type="entry name" value="P-loop containing nucleoside triphosphate hydrolases"/>
    <property type="match status" value="1"/>
</dbReference>
<keyword evidence="4" id="KW-0112">Calmodulin-binding</keyword>
<evidence type="ECO:0000256" key="4">
    <source>
        <dbReference type="ARBA" id="ARBA00022860"/>
    </source>
</evidence>
<dbReference type="InterPro" id="IPR000048">
    <property type="entry name" value="IQ_motif_EF-hand-BS"/>
</dbReference>
<name>A0A6J1S7Y1_FRAOC</name>
<proteinExistence type="predicted"/>
<dbReference type="PROSITE" id="PS50096">
    <property type="entry name" value="IQ"/>
    <property type="match status" value="3"/>
</dbReference>
<keyword evidence="2" id="KW-0963">Cytoplasm</keyword>
<dbReference type="GO" id="GO:0000278">
    <property type="term" value="P:mitotic cell cycle"/>
    <property type="evidence" value="ECO:0007669"/>
    <property type="project" value="TreeGrafter"/>
</dbReference>
<evidence type="ECO:0000256" key="3">
    <source>
        <dbReference type="ARBA" id="ARBA00022737"/>
    </source>
</evidence>
<dbReference type="InterPro" id="IPR051185">
    <property type="entry name" value="ASPM"/>
</dbReference>
<dbReference type="PANTHER" id="PTHR22706">
    <property type="entry name" value="ASSEMBLY FACTOR FOR SPINDLE MICROTUBULES"/>
    <property type="match status" value="1"/>
</dbReference>
<protein>
    <submittedName>
        <fullName evidence="6">Spermatogenesis-associated protein 17-like isoform X1</fullName>
    </submittedName>
</protein>
<sequence>MDREAAAVRVQAAARGMAVRRAEARRHAAVTVIQRLWRGHAARKEVKAILQGDIANLLLQIYRRAATRIQATWRGYWVRKRVFCYRLYVDWQGRCLHRGRTLMQEMLVGSLGCCPSGWDRSGRAKRGQTSQLSKPIALQHQRELLQEEDRNKAESEAEKCSQLVLRKLHHLVSTKSTPGVFNSPRNPSVKAVEDGLRQLRFHSMPSSVSTNNGLADQVRALDWEATRSRKLSVQRALHLPETWKTRLRSLQSIST</sequence>
<dbReference type="CDD" id="cd23767">
    <property type="entry name" value="IQCD"/>
    <property type="match status" value="2"/>
</dbReference>
<dbReference type="Proteomes" id="UP000504606">
    <property type="component" value="Unplaced"/>
</dbReference>
<dbReference type="KEGG" id="foc:113204380"/>
<accession>A0A6J1S7Y1</accession>
<keyword evidence="5" id="KW-1185">Reference proteome</keyword>
<evidence type="ECO:0000256" key="2">
    <source>
        <dbReference type="ARBA" id="ARBA00022490"/>
    </source>
</evidence>
<gene>
    <name evidence="6" type="primary">LOC113204380</name>
</gene>
<dbReference type="GO" id="GO:0007051">
    <property type="term" value="P:spindle organization"/>
    <property type="evidence" value="ECO:0007669"/>
    <property type="project" value="TreeGrafter"/>
</dbReference>
<comment type="subcellular location">
    <subcellularLocation>
        <location evidence="1">Cytoplasm</location>
    </subcellularLocation>
</comment>
<evidence type="ECO:0000256" key="1">
    <source>
        <dbReference type="ARBA" id="ARBA00004496"/>
    </source>
</evidence>
<dbReference type="Pfam" id="PF00612">
    <property type="entry name" value="IQ"/>
    <property type="match status" value="3"/>
</dbReference>
<dbReference type="InterPro" id="IPR027417">
    <property type="entry name" value="P-loop_NTPase"/>
</dbReference>
<organism evidence="5 6">
    <name type="scientific">Frankliniella occidentalis</name>
    <name type="common">Western flower thrips</name>
    <name type="synonym">Euthrips occidentalis</name>
    <dbReference type="NCBI Taxonomy" id="133901"/>
    <lineage>
        <taxon>Eukaryota</taxon>
        <taxon>Metazoa</taxon>
        <taxon>Ecdysozoa</taxon>
        <taxon>Arthropoda</taxon>
        <taxon>Hexapoda</taxon>
        <taxon>Insecta</taxon>
        <taxon>Pterygota</taxon>
        <taxon>Neoptera</taxon>
        <taxon>Paraneoptera</taxon>
        <taxon>Thysanoptera</taxon>
        <taxon>Terebrantia</taxon>
        <taxon>Thripoidea</taxon>
        <taxon>Thripidae</taxon>
        <taxon>Frankliniella</taxon>
    </lineage>
</organism>
<dbReference type="GO" id="GO:0051295">
    <property type="term" value="P:establishment of meiotic spindle localization"/>
    <property type="evidence" value="ECO:0007669"/>
    <property type="project" value="TreeGrafter"/>
</dbReference>
<keyword evidence="3" id="KW-0677">Repeat</keyword>